<accession>A0A6J2X8E2</accession>
<dbReference type="Proteomes" id="UP000504635">
    <property type="component" value="Unplaced"/>
</dbReference>
<dbReference type="KEGG" id="soy:115875982"/>
<proteinExistence type="predicted"/>
<dbReference type="InParanoid" id="A0A6J2X8E2"/>
<feature type="region of interest" description="Disordered" evidence="1">
    <location>
        <begin position="1067"/>
        <end position="1093"/>
    </location>
</feature>
<evidence type="ECO:0000313" key="2">
    <source>
        <dbReference type="Proteomes" id="UP000504635"/>
    </source>
</evidence>
<feature type="region of interest" description="Disordered" evidence="1">
    <location>
        <begin position="1"/>
        <end position="47"/>
    </location>
</feature>
<dbReference type="Gene3D" id="3.90.70.120">
    <property type="match status" value="7"/>
</dbReference>
<dbReference type="RefSeq" id="XP_030747482.1">
    <property type="nucleotide sequence ID" value="XM_030891622.1"/>
</dbReference>
<feature type="compositionally biased region" description="Basic and acidic residues" evidence="1">
    <location>
        <begin position="38"/>
        <end position="47"/>
    </location>
</feature>
<organism evidence="2 3">
    <name type="scientific">Sitophilus oryzae</name>
    <name type="common">Rice weevil</name>
    <name type="synonym">Curculio oryzae</name>
    <dbReference type="NCBI Taxonomy" id="7048"/>
    <lineage>
        <taxon>Eukaryota</taxon>
        <taxon>Metazoa</taxon>
        <taxon>Ecdysozoa</taxon>
        <taxon>Arthropoda</taxon>
        <taxon>Hexapoda</taxon>
        <taxon>Insecta</taxon>
        <taxon>Pterygota</taxon>
        <taxon>Neoptera</taxon>
        <taxon>Endopterygota</taxon>
        <taxon>Coleoptera</taxon>
        <taxon>Polyphaga</taxon>
        <taxon>Cucujiformia</taxon>
        <taxon>Curculionidae</taxon>
        <taxon>Dryophthorinae</taxon>
        <taxon>Sitophilus</taxon>
    </lineage>
</organism>
<feature type="compositionally biased region" description="Acidic residues" evidence="1">
    <location>
        <begin position="961"/>
        <end position="980"/>
    </location>
</feature>
<keyword evidence="2" id="KW-1185">Reference proteome</keyword>
<gene>
    <name evidence="3" type="primary">LOC115875982</name>
</gene>
<sequence>MGVAKKKYKAKPKPKPVIDYPPVPTKKWIPPEKRKKPPKPEPKYKKPEGISQKLAISTLKKVWNKFDIHDDAGILVGHFSQFHKRFSFKSNGYQGACNSAIACVYSNLYKMADWTPQILDEIIIRGDEIYVRSTQQGDKCLIEIPPEKVHTSFFLGNDKITLFVSPNEKISMELISTSEEKAKEMISSTLQPFLKKHDSGIFYIKEKYVAIWVKDGVYYFFDPEEHDDVGNLWTGIPGAGLSFLGRFKKLESLTNYLYKNFPVVKEPYTKFNVIPCGIARIVHVNTTPPETFEELAPQDQFYSEVIEDDIPPPPNVKHEALEKYVMADKEEKDPKEIQIMELSPYVTGEFPASRRPSFLAEGPIQKNDVCRYPIPVPTYLKGEHAKLTYYTELVPSRVGILRGNTCQTNPEFSKYEGRQSMGNAMSALVMLRLCKSKHWIPRIVNSILEHGDILFRNAMINIPRTHSLRLSNFSKRLEYEGKYFIPNIEEYALVGQLHSQDYDVLDLGPALDEMLTVHDCCIILGPLILAVWIEDGLYYMFDPNERDQNGKAIKKITTGGSNVINIDDGCGVACVTWFINLNDLVELYINNTEKNKRNDRFYLSKVAINDYEEISDDWNNFKGIGLGKWILRGTFNQASIRFSPESRNIQGSANAMIALAMQLLFNIQEWSSDTVDEVLMTGDGFYKSSVEYLQKKGLFTKPRLMLNELKGSVKIRDKEACYELDECIVNGLICAKEKNDPVNLKKGLEYFFADSDMGIITTRDISLAIWMKDGVFYYLDPYSRDKDGYAAGYGTSCTIRFLTLDDLVQIAEANLDCNTEDLFNVTKVTINLYDAGSAGSAVPPLNNYVKLTDNSAILRSWLSENNEKYEIRKGRQTVPMCLTAISFNKLKPSIQWTKNDLDEILDKGDDLYIQSMAKIQSEMDESAVEVDTEEDEEGTQPANNKAGGDAKATPPTKEIADSEETENEEQTQQEGEEEPEVEVKVTSENVKNDFNIGPNNFALEFSEIASGNIKELLKDALKTAFEEEQTDENFNQEVLLEAKHYTVVLWRDDKAYYVFDSRPRDSNGEVIGKEDWDPEPDEDNQPSGKVDAIKAGSKGDFAATYGEENEDEMDAYDDQPEERGIFETFKEEDRVKSKRSPFYWLQQEIAGRACVVWFTNLDDLAKYLYENIPPLDRAGSGFTLKRVAIVNSLKCKVKYNEEDERTDAYEGDYYFFKEFDRGQWILRATLDLTHELFPHSNRGKQTLTASLIALAVAHTYEITCFVSTTPDSILVYGDKLYTYMKKSRKLQLLGDPKINLKEDEIDWIVQHEEFSINDIPKKICLAQFMVEVGVKPELVVGDIKAQNFEDLFDVQRGLQKFFEEATYGILFAKGLYVAVWKGAKMYYMFDGLKRGPNGVQSKIGTGCVTRHLSLKNLSKLFLQNLPVLGLNQFFIHQVTLSRNLCPRERAPKELIPTPKAVSKSAGLASVVPGKLIIRGTISQEDPRFGKGPNVMSAPIAIVALTMSIIHKPENWSRPIVDEIVILGSELYEDSVNELGFDFNPWQDSLDIYKVRNDFKLGVINVSCEFRNTDQKGYIDGKHSGSKNLREGLEDFFLENTHGILVTEPVTLALWEQKQDEGEDSLIFVFDPNPRSSTGMPLFTGTACLMAFVNSKMAAEHIIGCILDPAQRDGEFVIVPAEIVVRCGKMVKRPLEKTPTRSSVNTLPRCSKQTVSEQKKKLRKLAESERKHKEAKKLEMIGRNGYHLKGAEAMLRGYKSQNSSSYSAESRNKQDIPNCIVSVVMHNLMSIEDWNHKHIDIALNTGDQLYIDSYIAYGPKDPKLGMENILRRFFVGNMQIHITIYKPVITETLVASKLCTTLEAFFQQESTCILSTNEQWISLFFKGGHYFMFDPHERDIEGNLPKPDQLGTAVVIRFDTINALALKIVHNLGTSNENGEETFSLWIISIDSKNS</sequence>
<dbReference type="GeneID" id="115875982"/>
<dbReference type="PANTHER" id="PTHR40552:SF6">
    <property type="entry name" value="FI09606P-RELATED"/>
    <property type="match status" value="1"/>
</dbReference>
<dbReference type="OrthoDB" id="7916681at2759"/>
<feature type="compositionally biased region" description="Acidic residues" evidence="1">
    <location>
        <begin position="922"/>
        <end position="938"/>
    </location>
</feature>
<protein>
    <submittedName>
        <fullName evidence="3">Uncharacterized protein LOC115875982 isoform X1</fullName>
    </submittedName>
</protein>
<evidence type="ECO:0000256" key="1">
    <source>
        <dbReference type="SAM" id="MobiDB-lite"/>
    </source>
</evidence>
<reference evidence="3" key="1">
    <citation type="submission" date="2025-08" db="UniProtKB">
        <authorList>
            <consortium name="RefSeq"/>
        </authorList>
    </citation>
    <scope>IDENTIFICATION</scope>
    <source>
        <tissue evidence="3">Gonads</tissue>
    </source>
</reference>
<name>A0A6J2X8E2_SITOR</name>
<evidence type="ECO:0000313" key="3">
    <source>
        <dbReference type="RefSeq" id="XP_030747482.1"/>
    </source>
</evidence>
<feature type="region of interest" description="Disordered" evidence="1">
    <location>
        <begin position="922"/>
        <end position="983"/>
    </location>
</feature>
<dbReference type="PANTHER" id="PTHR40552">
    <property type="entry name" value="AT05186P-RELATED"/>
    <property type="match status" value="1"/>
</dbReference>
<feature type="compositionally biased region" description="Basic residues" evidence="1">
    <location>
        <begin position="1"/>
        <end position="14"/>
    </location>
</feature>